<accession>A0A8S0P8J2</accession>
<protein>
    <submittedName>
        <fullName evidence="2">Uncharacterized protein</fullName>
    </submittedName>
</protein>
<feature type="transmembrane region" description="Helical" evidence="1">
    <location>
        <begin position="98"/>
        <end position="126"/>
    </location>
</feature>
<dbReference type="AlphaFoldDB" id="A0A8S0P8J2"/>
<keyword evidence="1" id="KW-1133">Transmembrane helix</keyword>
<keyword evidence="3" id="KW-1185">Reference proteome</keyword>
<sequence length="176" mass="18549">MVASNDSHKYASHSGERYLHLHHHYAAASSSDDLHATSSSLLCRSMIIRTAVEYNSKVLLAIALALRIAALAACSIGRNGASLHTADAIYLFGKVLMAGGHSLCGIDLVLVCWSGNGVVAMMLLVAGRRCDGFVGLGDYCIFARSSIRNGNSDGGCRGDIGGWDKMGLNACDQLFG</sequence>
<dbReference type="Proteomes" id="UP000594638">
    <property type="component" value="Unassembled WGS sequence"/>
</dbReference>
<evidence type="ECO:0000256" key="1">
    <source>
        <dbReference type="SAM" id="Phobius"/>
    </source>
</evidence>
<reference evidence="2 3" key="1">
    <citation type="submission" date="2019-12" db="EMBL/GenBank/DDBJ databases">
        <authorList>
            <person name="Alioto T."/>
            <person name="Alioto T."/>
            <person name="Gomez Garrido J."/>
        </authorList>
    </citation>
    <scope>NUCLEOTIDE SEQUENCE [LARGE SCALE GENOMIC DNA]</scope>
</reference>
<organism evidence="2 3">
    <name type="scientific">Olea europaea subsp. europaea</name>
    <dbReference type="NCBI Taxonomy" id="158383"/>
    <lineage>
        <taxon>Eukaryota</taxon>
        <taxon>Viridiplantae</taxon>
        <taxon>Streptophyta</taxon>
        <taxon>Embryophyta</taxon>
        <taxon>Tracheophyta</taxon>
        <taxon>Spermatophyta</taxon>
        <taxon>Magnoliopsida</taxon>
        <taxon>eudicotyledons</taxon>
        <taxon>Gunneridae</taxon>
        <taxon>Pentapetalae</taxon>
        <taxon>asterids</taxon>
        <taxon>lamiids</taxon>
        <taxon>Lamiales</taxon>
        <taxon>Oleaceae</taxon>
        <taxon>Oleeae</taxon>
        <taxon>Olea</taxon>
    </lineage>
</organism>
<feature type="transmembrane region" description="Helical" evidence="1">
    <location>
        <begin position="58"/>
        <end position="78"/>
    </location>
</feature>
<keyword evidence="1" id="KW-0472">Membrane</keyword>
<evidence type="ECO:0000313" key="3">
    <source>
        <dbReference type="Proteomes" id="UP000594638"/>
    </source>
</evidence>
<name>A0A8S0P8J2_OLEEU</name>
<comment type="caution">
    <text evidence="2">The sequence shown here is derived from an EMBL/GenBank/DDBJ whole genome shotgun (WGS) entry which is preliminary data.</text>
</comment>
<dbReference type="Gramene" id="OE9A108752T1">
    <property type="protein sequence ID" value="OE9A108752C1"/>
    <property type="gene ID" value="OE9A108752"/>
</dbReference>
<gene>
    <name evidence="2" type="ORF">OLEA9_A108752</name>
</gene>
<proteinExistence type="predicted"/>
<dbReference type="EMBL" id="CACTIH010000010">
    <property type="protein sequence ID" value="CAA2934129.1"/>
    <property type="molecule type" value="Genomic_DNA"/>
</dbReference>
<keyword evidence="1" id="KW-0812">Transmembrane</keyword>
<evidence type="ECO:0000313" key="2">
    <source>
        <dbReference type="EMBL" id="CAA2934129.1"/>
    </source>
</evidence>